<reference evidence="2 3" key="1">
    <citation type="journal article" date="2012" name="Science">
        <title>The Paleozoic origin of enzymatic lignin decomposition reconstructed from 31 fungal genomes.</title>
        <authorList>
            <person name="Floudas D."/>
            <person name="Binder M."/>
            <person name="Riley R."/>
            <person name="Barry K."/>
            <person name="Blanchette R.A."/>
            <person name="Henrissat B."/>
            <person name="Martinez A.T."/>
            <person name="Otillar R."/>
            <person name="Spatafora J.W."/>
            <person name="Yadav J.S."/>
            <person name="Aerts A."/>
            <person name="Benoit I."/>
            <person name="Boyd A."/>
            <person name="Carlson A."/>
            <person name="Copeland A."/>
            <person name="Coutinho P.M."/>
            <person name="de Vries R.P."/>
            <person name="Ferreira P."/>
            <person name="Findley K."/>
            <person name="Foster B."/>
            <person name="Gaskell J."/>
            <person name="Glotzer D."/>
            <person name="Gorecki P."/>
            <person name="Heitman J."/>
            <person name="Hesse C."/>
            <person name="Hori C."/>
            <person name="Igarashi K."/>
            <person name="Jurgens J.A."/>
            <person name="Kallen N."/>
            <person name="Kersten P."/>
            <person name="Kohler A."/>
            <person name="Kuees U."/>
            <person name="Kumar T.K.A."/>
            <person name="Kuo A."/>
            <person name="LaButti K."/>
            <person name="Larrondo L.F."/>
            <person name="Lindquist E."/>
            <person name="Ling A."/>
            <person name="Lombard V."/>
            <person name="Lucas S."/>
            <person name="Lundell T."/>
            <person name="Martin R."/>
            <person name="McLaughlin D.J."/>
            <person name="Morgenstern I."/>
            <person name="Morin E."/>
            <person name="Murat C."/>
            <person name="Nagy L.G."/>
            <person name="Nolan M."/>
            <person name="Ohm R.A."/>
            <person name="Patyshakuliyeva A."/>
            <person name="Rokas A."/>
            <person name="Ruiz-Duenas F.J."/>
            <person name="Sabat G."/>
            <person name="Salamov A."/>
            <person name="Samejima M."/>
            <person name="Schmutz J."/>
            <person name="Slot J.C."/>
            <person name="St John F."/>
            <person name="Stenlid J."/>
            <person name="Sun H."/>
            <person name="Sun S."/>
            <person name="Syed K."/>
            <person name="Tsang A."/>
            <person name="Wiebenga A."/>
            <person name="Young D."/>
            <person name="Pisabarro A."/>
            <person name="Eastwood D.C."/>
            <person name="Martin F."/>
            <person name="Cullen D."/>
            <person name="Grigoriev I.V."/>
            <person name="Hibbett D.S."/>
        </authorList>
    </citation>
    <scope>NUCLEOTIDE SEQUENCE [LARGE SCALE GENOMIC DNA]</scope>
    <source>
        <strain evidence="2 3">MD-104</strain>
    </source>
</reference>
<feature type="compositionally biased region" description="Basic and acidic residues" evidence="1">
    <location>
        <begin position="44"/>
        <end position="58"/>
    </location>
</feature>
<evidence type="ECO:0000313" key="3">
    <source>
        <dbReference type="Proteomes" id="UP000218811"/>
    </source>
</evidence>
<proteinExistence type="predicted"/>
<organism evidence="2 3">
    <name type="scientific">Wolfiporia cocos (strain MD-104)</name>
    <name type="common">Brown rot fungus</name>
    <dbReference type="NCBI Taxonomy" id="742152"/>
    <lineage>
        <taxon>Eukaryota</taxon>
        <taxon>Fungi</taxon>
        <taxon>Dikarya</taxon>
        <taxon>Basidiomycota</taxon>
        <taxon>Agaricomycotina</taxon>
        <taxon>Agaricomycetes</taxon>
        <taxon>Polyporales</taxon>
        <taxon>Phaeolaceae</taxon>
        <taxon>Wolfiporia</taxon>
    </lineage>
</organism>
<dbReference type="AlphaFoldDB" id="A0A2H3JP64"/>
<evidence type="ECO:0000256" key="1">
    <source>
        <dbReference type="SAM" id="MobiDB-lite"/>
    </source>
</evidence>
<sequence length="134" mass="14492">MPSLSRVPEILYPFVQLHLSVSGIRAYAHLVYSANRPVAPSLRLREDKRAGERGETAKTRLRTLHGQPTRAGGGTMPPVLPSLTAPMHSLAHTLRPRAAHQTHLVPALSTPLATATPSHSARPRTRISTSGLMC</sequence>
<feature type="region of interest" description="Disordered" evidence="1">
    <location>
        <begin position="112"/>
        <end position="134"/>
    </location>
</feature>
<dbReference type="Proteomes" id="UP000218811">
    <property type="component" value="Unassembled WGS sequence"/>
</dbReference>
<name>A0A2H3JP64_WOLCO</name>
<feature type="region of interest" description="Disordered" evidence="1">
    <location>
        <begin position="44"/>
        <end position="76"/>
    </location>
</feature>
<protein>
    <submittedName>
        <fullName evidence="2">Uncharacterized protein</fullName>
    </submittedName>
</protein>
<keyword evidence="3" id="KW-1185">Reference proteome</keyword>
<gene>
    <name evidence="2" type="ORF">WOLCODRAFT_154024</name>
</gene>
<accession>A0A2H3JP64</accession>
<evidence type="ECO:0000313" key="2">
    <source>
        <dbReference type="EMBL" id="PCH43976.1"/>
    </source>
</evidence>
<dbReference type="EMBL" id="KB468146">
    <property type="protein sequence ID" value="PCH43976.1"/>
    <property type="molecule type" value="Genomic_DNA"/>
</dbReference>